<dbReference type="GO" id="GO:0005886">
    <property type="term" value="C:plasma membrane"/>
    <property type="evidence" value="ECO:0007669"/>
    <property type="project" value="UniProtKB-SubCell"/>
</dbReference>
<keyword evidence="3" id="KW-0488">Methylation</keyword>
<dbReference type="Pfam" id="PF00015">
    <property type="entry name" value="MCPsignal"/>
    <property type="match status" value="1"/>
</dbReference>
<evidence type="ECO:0000256" key="8">
    <source>
        <dbReference type="ARBA" id="ARBA00029447"/>
    </source>
</evidence>
<proteinExistence type="inferred from homology"/>
<keyword evidence="5" id="KW-1133">Transmembrane helix</keyword>
<evidence type="ECO:0000256" key="3">
    <source>
        <dbReference type="ARBA" id="ARBA00022481"/>
    </source>
</evidence>
<dbReference type="PROSITE" id="PS50111">
    <property type="entry name" value="CHEMOTAXIS_TRANSDUC_2"/>
    <property type="match status" value="1"/>
</dbReference>
<dbReference type="GO" id="GO:0007165">
    <property type="term" value="P:signal transduction"/>
    <property type="evidence" value="ECO:0007669"/>
    <property type="project" value="UniProtKB-KW"/>
</dbReference>
<dbReference type="GO" id="GO:0006935">
    <property type="term" value="P:chemotaxis"/>
    <property type="evidence" value="ECO:0007669"/>
    <property type="project" value="InterPro"/>
</dbReference>
<comment type="caution">
    <text evidence="11">The sequence shown here is derived from an EMBL/GenBank/DDBJ whole genome shotgun (WGS) entry which is preliminary data.</text>
</comment>
<dbReference type="AlphaFoldDB" id="A0A0N8NWV9"/>
<keyword evidence="6" id="KW-0472">Membrane</keyword>
<evidence type="ECO:0000256" key="1">
    <source>
        <dbReference type="ARBA" id="ARBA00004236"/>
    </source>
</evidence>
<protein>
    <submittedName>
        <fullName evidence="11">Methyl-accepting chemotaxis (MCP) signaling domain protein</fullName>
    </submittedName>
</protein>
<comment type="subcellular location">
    <subcellularLocation>
        <location evidence="1">Cell membrane</location>
    </subcellularLocation>
</comment>
<organism evidence="11 12">
    <name type="scientific">Pseudomonas fluorescens</name>
    <dbReference type="NCBI Taxonomy" id="294"/>
    <lineage>
        <taxon>Bacteria</taxon>
        <taxon>Pseudomonadati</taxon>
        <taxon>Pseudomonadota</taxon>
        <taxon>Gammaproteobacteria</taxon>
        <taxon>Pseudomonadales</taxon>
        <taxon>Pseudomonadaceae</taxon>
        <taxon>Pseudomonas</taxon>
    </lineage>
</organism>
<comment type="similarity">
    <text evidence="8">Belongs to the methyl-accepting chemotaxis (MCP) protein family.</text>
</comment>
<dbReference type="PANTHER" id="PTHR32089:SF112">
    <property type="entry name" value="LYSOZYME-LIKE PROTEIN-RELATED"/>
    <property type="match status" value="1"/>
</dbReference>
<dbReference type="PRINTS" id="PR00260">
    <property type="entry name" value="CHEMTRNSDUCR"/>
</dbReference>
<evidence type="ECO:0000256" key="7">
    <source>
        <dbReference type="ARBA" id="ARBA00023224"/>
    </source>
</evidence>
<evidence type="ECO:0000256" key="6">
    <source>
        <dbReference type="ARBA" id="ARBA00023136"/>
    </source>
</evidence>
<sequence length="70" mass="7410">MPSARGKESEGIFNIIQVIKGIADQTNLLALNAAIEAARAGEQGRGFAVVADEVRSLAGQLAQSVDRFRL</sequence>
<evidence type="ECO:0000259" key="10">
    <source>
        <dbReference type="PROSITE" id="PS50111"/>
    </source>
</evidence>
<evidence type="ECO:0000256" key="4">
    <source>
        <dbReference type="ARBA" id="ARBA00022692"/>
    </source>
</evidence>
<dbReference type="GO" id="GO:0004888">
    <property type="term" value="F:transmembrane signaling receptor activity"/>
    <property type="evidence" value="ECO:0007669"/>
    <property type="project" value="InterPro"/>
</dbReference>
<dbReference type="Proteomes" id="UP000050349">
    <property type="component" value="Unassembled WGS sequence"/>
</dbReference>
<keyword evidence="2" id="KW-1003">Cell membrane</keyword>
<feature type="domain" description="Methyl-accepting transducer" evidence="10">
    <location>
        <begin position="1"/>
        <end position="70"/>
    </location>
</feature>
<dbReference type="Gene3D" id="1.10.287.950">
    <property type="entry name" value="Methyl-accepting chemotaxis protein"/>
    <property type="match status" value="1"/>
</dbReference>
<reference evidence="11 12" key="1">
    <citation type="submission" date="2015-09" db="EMBL/GenBank/DDBJ databases">
        <authorList>
            <consortium name="Swine Surveillance"/>
        </authorList>
    </citation>
    <scope>NUCLEOTIDE SEQUENCE [LARGE SCALE GENOMIC DNA]</scope>
    <source>
        <strain evidence="11 12">S613</strain>
    </source>
</reference>
<evidence type="ECO:0000256" key="2">
    <source>
        <dbReference type="ARBA" id="ARBA00022475"/>
    </source>
</evidence>
<gene>
    <name evidence="11" type="ORF">AN403_3650</name>
</gene>
<dbReference type="PATRIC" id="fig|294.162.peg.3579"/>
<dbReference type="PANTHER" id="PTHR32089">
    <property type="entry name" value="METHYL-ACCEPTING CHEMOTAXIS PROTEIN MCPB"/>
    <property type="match status" value="1"/>
</dbReference>
<keyword evidence="4" id="KW-0812">Transmembrane</keyword>
<evidence type="ECO:0000256" key="5">
    <source>
        <dbReference type="ARBA" id="ARBA00022989"/>
    </source>
</evidence>
<dbReference type="InterPro" id="IPR004089">
    <property type="entry name" value="MCPsignal_dom"/>
</dbReference>
<dbReference type="SUPFAM" id="SSF58104">
    <property type="entry name" value="Methyl-accepting chemotaxis protein (MCP) signaling domain"/>
    <property type="match status" value="1"/>
</dbReference>
<dbReference type="EMBL" id="LJXB01000081">
    <property type="protein sequence ID" value="KPU58489.1"/>
    <property type="molecule type" value="Genomic_DNA"/>
</dbReference>
<name>A0A0N8NWV9_PSEFL</name>
<dbReference type="InterPro" id="IPR004090">
    <property type="entry name" value="Chemotax_Me-accpt_rcpt"/>
</dbReference>
<evidence type="ECO:0000313" key="11">
    <source>
        <dbReference type="EMBL" id="KPU58489.1"/>
    </source>
</evidence>
<evidence type="ECO:0000313" key="12">
    <source>
        <dbReference type="Proteomes" id="UP000050349"/>
    </source>
</evidence>
<evidence type="ECO:0000256" key="9">
    <source>
        <dbReference type="PROSITE-ProRule" id="PRU00284"/>
    </source>
</evidence>
<keyword evidence="7 9" id="KW-0807">Transducer</keyword>
<accession>A0A0N8NWV9</accession>